<feature type="compositionally biased region" description="Polar residues" evidence="1">
    <location>
        <begin position="369"/>
        <end position="380"/>
    </location>
</feature>
<feature type="compositionally biased region" description="Acidic residues" evidence="1">
    <location>
        <begin position="386"/>
        <end position="398"/>
    </location>
</feature>
<name>M0DB01_9EURY</name>
<evidence type="ECO:0000256" key="1">
    <source>
        <dbReference type="SAM" id="MobiDB-lite"/>
    </source>
</evidence>
<reference evidence="3 4" key="1">
    <citation type="journal article" date="2014" name="PLoS Genet.">
        <title>Phylogenetically driven sequencing of extremely halophilic archaea reveals strategies for static and dynamic osmo-response.</title>
        <authorList>
            <person name="Becker E.A."/>
            <person name="Seitzer P.M."/>
            <person name="Tritt A."/>
            <person name="Larsen D."/>
            <person name="Krusor M."/>
            <person name="Yao A.I."/>
            <person name="Wu D."/>
            <person name="Madern D."/>
            <person name="Eisen J.A."/>
            <person name="Darling A.E."/>
            <person name="Facciotti M.T."/>
        </authorList>
    </citation>
    <scope>NUCLEOTIDE SEQUENCE [LARGE SCALE GENOMIC DNA]</scope>
    <source>
        <strain evidence="3 4">JCM 10247</strain>
    </source>
</reference>
<evidence type="ECO:0000313" key="4">
    <source>
        <dbReference type="Proteomes" id="UP000011572"/>
    </source>
</evidence>
<proteinExistence type="predicted"/>
<dbReference type="Gene3D" id="2.60.40.10">
    <property type="entry name" value="Immunoglobulins"/>
    <property type="match status" value="1"/>
</dbReference>
<keyword evidence="2" id="KW-0472">Membrane</keyword>
<evidence type="ECO:0000256" key="2">
    <source>
        <dbReference type="SAM" id="Phobius"/>
    </source>
</evidence>
<evidence type="ECO:0000313" key="3">
    <source>
        <dbReference type="EMBL" id="ELZ31917.1"/>
    </source>
</evidence>
<dbReference type="AlphaFoldDB" id="M0DB01"/>
<protein>
    <submittedName>
        <fullName evidence="3">Cell surface glycoprotein</fullName>
    </submittedName>
</protein>
<keyword evidence="2" id="KW-0812">Transmembrane</keyword>
<gene>
    <name evidence="3" type="ORF">C473_10443</name>
</gene>
<dbReference type="InterPro" id="IPR013783">
    <property type="entry name" value="Ig-like_fold"/>
</dbReference>
<sequence length="454" mass="47719">MSMFEHVRGVSVFLSLVILCALASGIAVGTDHGDHVDRSVSPPRAGANDLREIDADRNLSSGTTFWQGQTLVVDDPNEIVKNDRLHLREYDEGADQLGALVREFEIDGPVRIDTTSLQGTYVLVPAGERTNTFVVDNGTITETTEAAAPFEVLVQTLDVRLVGGGASNGTVETDLELALTSNRARYNVNVTAPGLTFVELESAFIGDRLLRDQNAPYADRPPIDRRGDDYGMYADNDVIVLRGFADGRLQSDFGTAESIPRAVTVQVSDTGVTDTAEISASGIETGPFEIAKVAAPGSVRPGTTVRLSATVRNQWSIPSERDVIFRLRDGGQTTIELSLPAGASTTVSTALSAPSDSGEYEFTIATDGDSANGTVTVTDPNGSDGGSDEGNDDGENDDGGNASDEKNGGSGSDGGNEDNDGGDGPIAIDVNLRLGVGALLTLLSGIGVVVWRRR</sequence>
<dbReference type="EMBL" id="AOIW01000054">
    <property type="protein sequence ID" value="ELZ31917.1"/>
    <property type="molecule type" value="Genomic_DNA"/>
</dbReference>
<dbReference type="Proteomes" id="UP000011572">
    <property type="component" value="Unassembled WGS sequence"/>
</dbReference>
<feature type="region of interest" description="Disordered" evidence="1">
    <location>
        <begin position="365"/>
        <end position="422"/>
    </location>
</feature>
<keyword evidence="2" id="KW-1133">Transmembrane helix</keyword>
<accession>M0DB01</accession>
<feature type="transmembrane region" description="Helical" evidence="2">
    <location>
        <begin position="432"/>
        <end position="451"/>
    </location>
</feature>
<comment type="caution">
    <text evidence="3">The sequence shown here is derived from an EMBL/GenBank/DDBJ whole genome shotgun (WGS) entry which is preliminary data.</text>
</comment>
<organism evidence="3 4">
    <name type="scientific">Halorubrum distributum JCM 10247</name>
    <dbReference type="NCBI Taxonomy" id="1227486"/>
    <lineage>
        <taxon>Archaea</taxon>
        <taxon>Methanobacteriati</taxon>
        <taxon>Methanobacteriota</taxon>
        <taxon>Stenosarchaea group</taxon>
        <taxon>Halobacteria</taxon>
        <taxon>Halobacteriales</taxon>
        <taxon>Haloferacaceae</taxon>
        <taxon>Halorubrum</taxon>
        <taxon>Halorubrum distributum group</taxon>
    </lineage>
</organism>